<proteinExistence type="predicted"/>
<dbReference type="PANTHER" id="PTHR35567">
    <property type="entry name" value="MALATE DEHYDROGENASE (AFU_ORTHOLOGUE AFUA_2G13800)"/>
    <property type="match status" value="1"/>
</dbReference>
<organism evidence="2 3">
    <name type="scientific">Bradyrhizobium erythrophlei</name>
    <dbReference type="NCBI Taxonomy" id="1437360"/>
    <lineage>
        <taxon>Bacteria</taxon>
        <taxon>Pseudomonadati</taxon>
        <taxon>Pseudomonadota</taxon>
        <taxon>Alphaproteobacteria</taxon>
        <taxon>Hyphomicrobiales</taxon>
        <taxon>Nitrobacteraceae</taxon>
        <taxon>Bradyrhizobium</taxon>
    </lineage>
</organism>
<keyword evidence="1" id="KW-0732">Signal</keyword>
<dbReference type="Proteomes" id="UP000189796">
    <property type="component" value="Chromosome I"/>
</dbReference>
<accession>A0A1M5UTF4</accession>
<sequence length="169" mass="17588">MPFPKRAALALLLLSGSLGHPSAAEPPLPADIAAPGETVVLTAHAEGAQIYECKAGTDGKLAWAFREPIATLLVDGKTVGRHYAGPNWEYSDGSAVLGKTAGSVPGATPNDIPWLKLDVISRRGSGVLSGVTTVQRINTRGGKLEGTCDRTGAFSSVPYSADYVFLRKG</sequence>
<dbReference type="RefSeq" id="WP_079607513.1">
    <property type="nucleotide sequence ID" value="NZ_LT670817.1"/>
</dbReference>
<evidence type="ECO:0008006" key="4">
    <source>
        <dbReference type="Google" id="ProtNLM"/>
    </source>
</evidence>
<dbReference type="AlphaFoldDB" id="A0A1M5UTF4"/>
<dbReference type="InterPro" id="IPR021851">
    <property type="entry name" value="DUF3455"/>
</dbReference>
<dbReference type="PANTHER" id="PTHR35567:SF1">
    <property type="entry name" value="CONSERVED FUNGAL PROTEIN (AFU_ORTHOLOGUE AFUA_1G14230)"/>
    <property type="match status" value="1"/>
</dbReference>
<feature type="signal peptide" evidence="1">
    <location>
        <begin position="1"/>
        <end position="23"/>
    </location>
</feature>
<protein>
    <recommendedName>
        <fullName evidence="4">DUF3455 domain-containing protein</fullName>
    </recommendedName>
</protein>
<name>A0A1M5UTF4_9BRAD</name>
<dbReference type="OrthoDB" id="193535at2"/>
<dbReference type="EMBL" id="LT670817">
    <property type="protein sequence ID" value="SHH66206.1"/>
    <property type="molecule type" value="Genomic_DNA"/>
</dbReference>
<gene>
    <name evidence="2" type="ORF">SAMN05443248_5588</name>
</gene>
<feature type="chain" id="PRO_5012680390" description="DUF3455 domain-containing protein" evidence="1">
    <location>
        <begin position="24"/>
        <end position="169"/>
    </location>
</feature>
<evidence type="ECO:0000256" key="1">
    <source>
        <dbReference type="SAM" id="SignalP"/>
    </source>
</evidence>
<dbReference type="Pfam" id="PF11937">
    <property type="entry name" value="DUF3455"/>
    <property type="match status" value="1"/>
</dbReference>
<evidence type="ECO:0000313" key="2">
    <source>
        <dbReference type="EMBL" id="SHH66206.1"/>
    </source>
</evidence>
<reference evidence="2 3" key="1">
    <citation type="submission" date="2016-11" db="EMBL/GenBank/DDBJ databases">
        <authorList>
            <person name="Jaros S."/>
            <person name="Januszkiewicz K."/>
            <person name="Wedrychowicz H."/>
        </authorList>
    </citation>
    <scope>NUCLEOTIDE SEQUENCE [LARGE SCALE GENOMIC DNA]</scope>
    <source>
        <strain evidence="2 3">GAS138</strain>
    </source>
</reference>
<evidence type="ECO:0000313" key="3">
    <source>
        <dbReference type="Proteomes" id="UP000189796"/>
    </source>
</evidence>